<dbReference type="Proteomes" id="UP000655225">
    <property type="component" value="Unassembled WGS sequence"/>
</dbReference>
<evidence type="ECO:0000313" key="2">
    <source>
        <dbReference type="Proteomes" id="UP000655225"/>
    </source>
</evidence>
<dbReference type="AlphaFoldDB" id="A0A834YRL7"/>
<gene>
    <name evidence="1" type="ORF">HHK36_020391</name>
</gene>
<protein>
    <submittedName>
        <fullName evidence="1">Uncharacterized protein</fullName>
    </submittedName>
</protein>
<dbReference type="OrthoDB" id="1913335at2759"/>
<comment type="caution">
    <text evidence="1">The sequence shown here is derived from an EMBL/GenBank/DDBJ whole genome shotgun (WGS) entry which is preliminary data.</text>
</comment>
<organism evidence="1 2">
    <name type="scientific">Tetracentron sinense</name>
    <name type="common">Spur-leaf</name>
    <dbReference type="NCBI Taxonomy" id="13715"/>
    <lineage>
        <taxon>Eukaryota</taxon>
        <taxon>Viridiplantae</taxon>
        <taxon>Streptophyta</taxon>
        <taxon>Embryophyta</taxon>
        <taxon>Tracheophyta</taxon>
        <taxon>Spermatophyta</taxon>
        <taxon>Magnoliopsida</taxon>
        <taxon>Trochodendrales</taxon>
        <taxon>Trochodendraceae</taxon>
        <taxon>Tetracentron</taxon>
    </lineage>
</organism>
<evidence type="ECO:0000313" key="1">
    <source>
        <dbReference type="EMBL" id="KAF8394184.1"/>
    </source>
</evidence>
<accession>A0A834YRL7</accession>
<proteinExistence type="predicted"/>
<dbReference type="EMBL" id="JABCRI010000014">
    <property type="protein sequence ID" value="KAF8394184.1"/>
    <property type="molecule type" value="Genomic_DNA"/>
</dbReference>
<sequence>MPSILVTPLIVNTNFNSDFLYQSPVLADSVLKFETVKGDKVATSTGTYEEYSIDYHVIFAQITKIIGICTLNVITGMSSAGQQGDMPPSSSAPRRRGAYKLKRVQEATEPLVVDSNTYGQPCNDVECALARFIGLLIRDPNLVDINVKDWRKVPNDRKEMLYDTICDGTGILSGPDGPLVTSITSQSSELFPVPSAATVSTSLGSYSSSLCKIRRSFRDTHFGKPMSCRFFEVMKLQATVSGLRDGKE</sequence>
<keyword evidence="2" id="KW-1185">Reference proteome</keyword>
<reference evidence="1 2" key="1">
    <citation type="submission" date="2020-04" db="EMBL/GenBank/DDBJ databases">
        <title>Plant Genome Project.</title>
        <authorList>
            <person name="Zhang R.-G."/>
        </authorList>
    </citation>
    <scope>NUCLEOTIDE SEQUENCE [LARGE SCALE GENOMIC DNA]</scope>
    <source>
        <strain evidence="1">YNK0</strain>
        <tissue evidence="1">Leaf</tissue>
    </source>
</reference>
<name>A0A834YRL7_TETSI</name>